<dbReference type="PANTHER" id="PTHR33074:SF128">
    <property type="entry name" value="EXPRESSED PROTEIN"/>
    <property type="match status" value="1"/>
</dbReference>
<dbReference type="EMBL" id="SPHZ02000012">
    <property type="protein sequence ID" value="KAF0889277.1"/>
    <property type="molecule type" value="Genomic_DNA"/>
</dbReference>
<gene>
    <name evidence="1" type="ORF">E2562_022523</name>
</gene>
<organism evidence="1 2">
    <name type="scientific">Oryza meyeriana var. granulata</name>
    <dbReference type="NCBI Taxonomy" id="110450"/>
    <lineage>
        <taxon>Eukaryota</taxon>
        <taxon>Viridiplantae</taxon>
        <taxon>Streptophyta</taxon>
        <taxon>Embryophyta</taxon>
        <taxon>Tracheophyta</taxon>
        <taxon>Spermatophyta</taxon>
        <taxon>Magnoliopsida</taxon>
        <taxon>Liliopsida</taxon>
        <taxon>Poales</taxon>
        <taxon>Poaceae</taxon>
        <taxon>BOP clade</taxon>
        <taxon>Oryzoideae</taxon>
        <taxon>Oryzeae</taxon>
        <taxon>Oryzinae</taxon>
        <taxon>Oryza</taxon>
        <taxon>Oryza meyeriana</taxon>
    </lineage>
</organism>
<keyword evidence="2" id="KW-1185">Reference proteome</keyword>
<evidence type="ECO:0000313" key="1">
    <source>
        <dbReference type="EMBL" id="KAF0889277.1"/>
    </source>
</evidence>
<proteinExistence type="predicted"/>
<protein>
    <recommendedName>
        <fullName evidence="3">DUF1618 domain-containing protein</fullName>
    </recommendedName>
</protein>
<accession>A0A6G1BNF1</accession>
<dbReference type="OrthoDB" id="672705at2759"/>
<sequence>MSAARSFPNWVMLECFIFRRDDDKTFPDDEKVTIRASGLTSRKKPFDVAFCLAEPPGIFPLYVPLPGFPGPDKVLPFGIVATHRHLVLFRLTSTVDESHEIIDVQDLFIYDASAISSSQPQFKVLPPCTELYNYGPRIHHRPPQDTTKRRVLMVRSMGLLCRDEEEFAVAELKLYRFSAVEVQAQLYVLRSCASTGPRGIHGSWHTMRLPIHVHGNPRDMYQLYSWNTDTVIPFDNQLCWIDYF</sequence>
<evidence type="ECO:0000313" key="2">
    <source>
        <dbReference type="Proteomes" id="UP000479710"/>
    </source>
</evidence>
<reference evidence="1 2" key="1">
    <citation type="submission" date="2019-11" db="EMBL/GenBank/DDBJ databases">
        <title>Whole genome sequence of Oryza granulata.</title>
        <authorList>
            <person name="Li W."/>
        </authorList>
    </citation>
    <scope>NUCLEOTIDE SEQUENCE [LARGE SCALE GENOMIC DNA]</scope>
    <source>
        <strain evidence="2">cv. Menghai</strain>
        <tissue evidence="1">Leaf</tissue>
    </source>
</reference>
<dbReference type="PANTHER" id="PTHR33074">
    <property type="entry name" value="EXPRESSED PROTEIN-RELATED"/>
    <property type="match status" value="1"/>
</dbReference>
<name>A0A6G1BNF1_9ORYZ</name>
<dbReference type="Proteomes" id="UP000479710">
    <property type="component" value="Unassembled WGS sequence"/>
</dbReference>
<dbReference type="AlphaFoldDB" id="A0A6G1BNF1"/>
<comment type="caution">
    <text evidence="1">The sequence shown here is derived from an EMBL/GenBank/DDBJ whole genome shotgun (WGS) entry which is preliminary data.</text>
</comment>
<evidence type="ECO:0008006" key="3">
    <source>
        <dbReference type="Google" id="ProtNLM"/>
    </source>
</evidence>